<dbReference type="Proteomes" id="UP000178925">
    <property type="component" value="Unassembled WGS sequence"/>
</dbReference>
<evidence type="ECO:0000256" key="3">
    <source>
        <dbReference type="ARBA" id="ARBA00022691"/>
    </source>
</evidence>
<feature type="domain" description="DNA methylase N-4/N-6" evidence="4">
    <location>
        <begin position="111"/>
        <end position="338"/>
    </location>
</feature>
<proteinExistence type="predicted"/>
<keyword evidence="1" id="KW-0489">Methyltransferase</keyword>
<protein>
    <recommendedName>
        <fullName evidence="4">DNA methylase N-4/N-6 domain-containing protein</fullName>
    </recommendedName>
</protein>
<evidence type="ECO:0000313" key="6">
    <source>
        <dbReference type="Proteomes" id="UP000178925"/>
    </source>
</evidence>
<dbReference type="Gene3D" id="3.40.50.150">
    <property type="entry name" value="Vaccinia Virus protein VP39"/>
    <property type="match status" value="1"/>
</dbReference>
<organism evidence="5 6">
    <name type="scientific">Candidatus Falkowbacteria bacterium RIFOXYA2_FULL_47_9</name>
    <dbReference type="NCBI Taxonomy" id="1797995"/>
    <lineage>
        <taxon>Bacteria</taxon>
        <taxon>Candidatus Falkowiibacteriota</taxon>
    </lineage>
</organism>
<evidence type="ECO:0000256" key="1">
    <source>
        <dbReference type="ARBA" id="ARBA00022603"/>
    </source>
</evidence>
<dbReference type="EMBL" id="MFGC01000024">
    <property type="protein sequence ID" value="OGF27499.1"/>
    <property type="molecule type" value="Genomic_DNA"/>
</dbReference>
<dbReference type="Pfam" id="PF01555">
    <property type="entry name" value="N6_N4_Mtase"/>
    <property type="match status" value="1"/>
</dbReference>
<dbReference type="GO" id="GO:0003677">
    <property type="term" value="F:DNA binding"/>
    <property type="evidence" value="ECO:0007669"/>
    <property type="project" value="InterPro"/>
</dbReference>
<name>A0A1F5SLH3_9BACT</name>
<dbReference type="GO" id="GO:0032259">
    <property type="term" value="P:methylation"/>
    <property type="evidence" value="ECO:0007669"/>
    <property type="project" value="UniProtKB-KW"/>
</dbReference>
<dbReference type="GO" id="GO:0008170">
    <property type="term" value="F:N-methyltransferase activity"/>
    <property type="evidence" value="ECO:0007669"/>
    <property type="project" value="InterPro"/>
</dbReference>
<dbReference type="AlphaFoldDB" id="A0A1F5SLH3"/>
<sequence length="621" mass="71444">MDKKRQEKIYELLKRGLKLTETGEELPVEWAREFFPPERREYELVYSGKETEEQILADTMAMPFQEVSTFGQNGVDWHNKLIFGDNLQAMKTLLQMKTDGKLVNADGTPGVRLIYIDPPFATKRDFKGTQDQKAYQDKVAGAEFLEFLRKRLILLKELLAEDGSIYIHLDWKKAHYVKVLADEIFGEQNFIREIIWRIGWISGYKSIAKNWIRNHETILFYAKRNNKFIFNKKYVPYPKGYERWGGREKGKGLPIEDVWGVFEKEGVTSLAVVSFARQATGYPTQKPEGLLSRVIEASSNKGDVVLDAFAGSGTTCAVAEKLNRRWIGIDCGKLAIYTTQKRMLTLHSEIGNAGKPLAIKPFTLYNAGLYDFENLRNLPWEDWRFFALQLFECKDEPHKIHGFQMDGKRQGSSVHVFNHFKEGQISQQTIADLHASIGKAVGDRCFIIAPRGAFLFQEDYIEMDGVRYYALRIPYSFINELHRRRFSALVQPNDEIAINETVEAVGFDFIQPPVVELGLSEKKQAMLVKIKKFESKARLRGEEKISKHDALSMVMVDYDYNGKVFDLDKAFYASAIKDSKWEIELPVKEIKGDVMLVFLDIYGNESRIVITPKARRAKVKK</sequence>
<reference evidence="5 6" key="1">
    <citation type="journal article" date="2016" name="Nat. Commun.">
        <title>Thousands of microbial genomes shed light on interconnected biogeochemical processes in an aquifer system.</title>
        <authorList>
            <person name="Anantharaman K."/>
            <person name="Brown C.T."/>
            <person name="Hug L.A."/>
            <person name="Sharon I."/>
            <person name="Castelle C.J."/>
            <person name="Probst A.J."/>
            <person name="Thomas B.C."/>
            <person name="Singh A."/>
            <person name="Wilkins M.J."/>
            <person name="Karaoz U."/>
            <person name="Brodie E.L."/>
            <person name="Williams K.H."/>
            <person name="Hubbard S.S."/>
            <person name="Banfield J.F."/>
        </authorList>
    </citation>
    <scope>NUCLEOTIDE SEQUENCE [LARGE SCALE GENOMIC DNA]</scope>
</reference>
<evidence type="ECO:0000313" key="5">
    <source>
        <dbReference type="EMBL" id="OGF27499.1"/>
    </source>
</evidence>
<comment type="caution">
    <text evidence="5">The sequence shown here is derived from an EMBL/GenBank/DDBJ whole genome shotgun (WGS) entry which is preliminary data.</text>
</comment>
<dbReference type="STRING" id="1797995.A2242_04895"/>
<keyword evidence="3" id="KW-0949">S-adenosyl-L-methionine</keyword>
<dbReference type="InterPro" id="IPR002941">
    <property type="entry name" value="DNA_methylase_N4/N6"/>
</dbReference>
<accession>A0A1F5SLH3</accession>
<dbReference type="PRINTS" id="PR00506">
    <property type="entry name" value="D21N6MTFRASE"/>
</dbReference>
<evidence type="ECO:0000256" key="2">
    <source>
        <dbReference type="ARBA" id="ARBA00022679"/>
    </source>
</evidence>
<dbReference type="InterPro" id="IPR029063">
    <property type="entry name" value="SAM-dependent_MTases_sf"/>
</dbReference>
<dbReference type="InterPro" id="IPR002295">
    <property type="entry name" value="N4/N6-MTase_EcoPI_Mod-like"/>
</dbReference>
<keyword evidence="2" id="KW-0808">Transferase</keyword>
<evidence type="ECO:0000259" key="4">
    <source>
        <dbReference type="Pfam" id="PF01555"/>
    </source>
</evidence>
<gene>
    <name evidence="5" type="ORF">A2242_04895</name>
</gene>
<dbReference type="SUPFAM" id="SSF53335">
    <property type="entry name" value="S-adenosyl-L-methionine-dependent methyltransferases"/>
    <property type="match status" value="1"/>
</dbReference>